<proteinExistence type="predicted"/>
<reference evidence="3" key="1">
    <citation type="journal article" date="2015" name="Nat. Genet.">
        <title>The genome and transcriptome of the zoonotic hookworm Ancylostoma ceylanicum identify infection-specific gene families.</title>
        <authorList>
            <person name="Schwarz E.M."/>
            <person name="Hu Y."/>
            <person name="Antoshechkin I."/>
            <person name="Miller M.M."/>
            <person name="Sternberg P.W."/>
            <person name="Aroian R.V."/>
        </authorList>
    </citation>
    <scope>NUCLEOTIDE SEQUENCE</scope>
    <source>
        <strain evidence="3">HY135</strain>
    </source>
</reference>
<sequence length="92" mass="10063">MLLWTAGGTDADRTGCEKSESGSALPRVLTCFAESALDGTVTFCAPINTVCKVGLGFAIPEKRPKEWPKQRWQDTLYADLKHVGVQPDQTHD</sequence>
<comment type="caution">
    <text evidence="2">The sequence shown here is derived from an EMBL/GenBank/DDBJ whole genome shotgun (WGS) entry which is preliminary data.</text>
</comment>
<feature type="region of interest" description="Disordered" evidence="1">
    <location>
        <begin position="1"/>
        <end position="21"/>
    </location>
</feature>
<name>A0A016SVL9_9BILA</name>
<dbReference type="EMBL" id="JARK01001503">
    <property type="protein sequence ID" value="EYB94768.1"/>
    <property type="molecule type" value="Genomic_DNA"/>
</dbReference>
<dbReference type="OrthoDB" id="5800121at2759"/>
<evidence type="ECO:0000313" key="2">
    <source>
        <dbReference type="EMBL" id="EYB94768.1"/>
    </source>
</evidence>
<protein>
    <submittedName>
        <fullName evidence="2">Uncharacterized protein</fullName>
    </submittedName>
</protein>
<evidence type="ECO:0000313" key="3">
    <source>
        <dbReference type="Proteomes" id="UP000024635"/>
    </source>
</evidence>
<organism evidence="2 3">
    <name type="scientific">Ancylostoma ceylanicum</name>
    <dbReference type="NCBI Taxonomy" id="53326"/>
    <lineage>
        <taxon>Eukaryota</taxon>
        <taxon>Metazoa</taxon>
        <taxon>Ecdysozoa</taxon>
        <taxon>Nematoda</taxon>
        <taxon>Chromadorea</taxon>
        <taxon>Rhabditida</taxon>
        <taxon>Rhabditina</taxon>
        <taxon>Rhabditomorpha</taxon>
        <taxon>Strongyloidea</taxon>
        <taxon>Ancylostomatidae</taxon>
        <taxon>Ancylostomatinae</taxon>
        <taxon>Ancylostoma</taxon>
    </lineage>
</organism>
<dbReference type="Proteomes" id="UP000024635">
    <property type="component" value="Unassembled WGS sequence"/>
</dbReference>
<keyword evidence="3" id="KW-1185">Reference proteome</keyword>
<gene>
    <name evidence="2" type="primary">Acey_s0167.g116</name>
    <name evidence="2" type="ORF">Y032_0167g116</name>
</gene>
<accession>A0A016SVL9</accession>
<feature type="compositionally biased region" description="Basic and acidic residues" evidence="1">
    <location>
        <begin position="10"/>
        <end position="20"/>
    </location>
</feature>
<dbReference type="AlphaFoldDB" id="A0A016SVL9"/>
<evidence type="ECO:0000256" key="1">
    <source>
        <dbReference type="SAM" id="MobiDB-lite"/>
    </source>
</evidence>